<evidence type="ECO:0000313" key="6">
    <source>
        <dbReference type="EMBL" id="TCD69644.1"/>
    </source>
</evidence>
<dbReference type="Gene3D" id="2.30.29.30">
    <property type="entry name" value="Pleckstrin-homology domain (PH domain)/Phosphotyrosine-binding domain (PTB)"/>
    <property type="match status" value="1"/>
</dbReference>
<feature type="compositionally biased region" description="Basic and acidic residues" evidence="3">
    <location>
        <begin position="464"/>
        <end position="484"/>
    </location>
</feature>
<evidence type="ECO:0000259" key="5">
    <source>
        <dbReference type="PROSITE" id="PS50219"/>
    </source>
</evidence>
<feature type="region of interest" description="Disordered" evidence="3">
    <location>
        <begin position="2364"/>
        <end position="2402"/>
    </location>
</feature>
<reference evidence="6 7" key="1">
    <citation type="submission" date="2018-11" db="EMBL/GenBank/DDBJ databases">
        <title>Genome assembly of Steccherinum ochraceum LE-BIN_3174, the white-rot fungus of the Steccherinaceae family (The Residual Polyporoid clade, Polyporales, Basidiomycota).</title>
        <authorList>
            <person name="Fedorova T.V."/>
            <person name="Glazunova O.A."/>
            <person name="Landesman E.O."/>
            <person name="Moiseenko K.V."/>
            <person name="Psurtseva N.V."/>
            <person name="Savinova O.S."/>
            <person name="Shakhova N.V."/>
            <person name="Tyazhelova T.V."/>
            <person name="Vasina D.V."/>
        </authorList>
    </citation>
    <scope>NUCLEOTIDE SEQUENCE [LARGE SCALE GENOMIC DNA]</scope>
    <source>
        <strain evidence="6 7">LE-BIN_3174</strain>
    </source>
</reference>
<feature type="compositionally biased region" description="Basic and acidic residues" evidence="3">
    <location>
        <begin position="59"/>
        <end position="69"/>
    </location>
</feature>
<comment type="caution">
    <text evidence="6">The sequence shown here is derived from an EMBL/GenBank/DDBJ whole genome shotgun (WGS) entry which is preliminary data.</text>
</comment>
<feature type="compositionally biased region" description="Low complexity" evidence="3">
    <location>
        <begin position="952"/>
        <end position="973"/>
    </location>
</feature>
<feature type="compositionally biased region" description="Polar residues" evidence="3">
    <location>
        <begin position="830"/>
        <end position="862"/>
    </location>
</feature>
<feature type="domain" description="CNH" evidence="5">
    <location>
        <begin position="2009"/>
        <end position="2312"/>
    </location>
</feature>
<dbReference type="EMBL" id="RWJN01000037">
    <property type="protein sequence ID" value="TCD69644.1"/>
    <property type="molecule type" value="Genomic_DNA"/>
</dbReference>
<feature type="compositionally biased region" description="Polar residues" evidence="3">
    <location>
        <begin position="658"/>
        <end position="690"/>
    </location>
</feature>
<feature type="compositionally biased region" description="Low complexity" evidence="3">
    <location>
        <begin position="274"/>
        <end position="288"/>
    </location>
</feature>
<evidence type="ECO:0000256" key="2">
    <source>
        <dbReference type="ARBA" id="ARBA00022658"/>
    </source>
</evidence>
<dbReference type="Pfam" id="PF00621">
    <property type="entry name" value="RhoGEF"/>
    <property type="match status" value="2"/>
</dbReference>
<dbReference type="CDD" id="cd00160">
    <property type="entry name" value="RhoGEF"/>
    <property type="match status" value="1"/>
</dbReference>
<feature type="compositionally biased region" description="Polar residues" evidence="3">
    <location>
        <begin position="70"/>
        <end position="97"/>
    </location>
</feature>
<evidence type="ECO:0008006" key="8">
    <source>
        <dbReference type="Google" id="ProtNLM"/>
    </source>
</evidence>
<dbReference type="InterPro" id="IPR041675">
    <property type="entry name" value="PH_5"/>
</dbReference>
<feature type="compositionally biased region" description="Basic and acidic residues" evidence="3">
    <location>
        <begin position="1007"/>
        <end position="1017"/>
    </location>
</feature>
<dbReference type="SMART" id="SM00325">
    <property type="entry name" value="RhoGEF"/>
    <property type="match status" value="2"/>
</dbReference>
<dbReference type="Proteomes" id="UP000292702">
    <property type="component" value="Unassembled WGS sequence"/>
</dbReference>
<keyword evidence="1" id="KW-0597">Phosphoprotein</keyword>
<dbReference type="Pfam" id="PF00780">
    <property type="entry name" value="CNH"/>
    <property type="match status" value="1"/>
</dbReference>
<gene>
    <name evidence="6" type="ORF">EIP91_006871</name>
</gene>
<feature type="compositionally biased region" description="Gly residues" evidence="3">
    <location>
        <begin position="602"/>
        <end position="622"/>
    </location>
</feature>
<feature type="compositionally biased region" description="Polar residues" evidence="3">
    <location>
        <begin position="588"/>
        <end position="601"/>
    </location>
</feature>
<evidence type="ECO:0000256" key="3">
    <source>
        <dbReference type="SAM" id="MobiDB-lite"/>
    </source>
</evidence>
<evidence type="ECO:0000259" key="4">
    <source>
        <dbReference type="PROSITE" id="PS50010"/>
    </source>
</evidence>
<protein>
    <recommendedName>
        <fullName evidence="8">DH domain-containing protein</fullName>
    </recommendedName>
</protein>
<feature type="compositionally biased region" description="Polar residues" evidence="3">
    <location>
        <begin position="1082"/>
        <end position="1094"/>
    </location>
</feature>
<dbReference type="SUPFAM" id="SSF50729">
    <property type="entry name" value="PH domain-like"/>
    <property type="match status" value="1"/>
</dbReference>
<dbReference type="InterPro" id="IPR011993">
    <property type="entry name" value="PH-like_dom_sf"/>
</dbReference>
<feature type="region of interest" description="Disordered" evidence="3">
    <location>
        <begin position="1316"/>
        <end position="1358"/>
    </location>
</feature>
<dbReference type="PROSITE" id="PS50219">
    <property type="entry name" value="CNH"/>
    <property type="match status" value="1"/>
</dbReference>
<dbReference type="PANTHER" id="PTHR46572:SF1">
    <property type="entry name" value="RHO1 GUANINE NUCLEOTIDE EXCHANGE FACTOR TUS1"/>
    <property type="match status" value="1"/>
</dbReference>
<dbReference type="PROSITE" id="PS50010">
    <property type="entry name" value="DH_2"/>
    <property type="match status" value="2"/>
</dbReference>
<feature type="compositionally biased region" description="Polar residues" evidence="3">
    <location>
        <begin position="425"/>
        <end position="445"/>
    </location>
</feature>
<evidence type="ECO:0000313" key="7">
    <source>
        <dbReference type="Proteomes" id="UP000292702"/>
    </source>
</evidence>
<dbReference type="OrthoDB" id="2272012at2759"/>
<feature type="compositionally biased region" description="Low complexity" evidence="3">
    <location>
        <begin position="874"/>
        <end position="886"/>
    </location>
</feature>
<feature type="compositionally biased region" description="Polar residues" evidence="3">
    <location>
        <begin position="1138"/>
        <end position="1152"/>
    </location>
</feature>
<feature type="compositionally biased region" description="Basic and acidic residues" evidence="3">
    <location>
        <begin position="776"/>
        <end position="802"/>
    </location>
</feature>
<dbReference type="InterPro" id="IPR035899">
    <property type="entry name" value="DBL_dom_sf"/>
</dbReference>
<feature type="compositionally biased region" description="Polar residues" evidence="3">
    <location>
        <begin position="1192"/>
        <end position="1237"/>
    </location>
</feature>
<dbReference type="Pfam" id="PF15405">
    <property type="entry name" value="PH_5"/>
    <property type="match status" value="1"/>
</dbReference>
<keyword evidence="7" id="KW-1185">Reference proteome</keyword>
<name>A0A4R0S0Z8_9APHY</name>
<feature type="compositionally biased region" description="Low complexity" evidence="3">
    <location>
        <begin position="367"/>
        <end position="379"/>
    </location>
</feature>
<dbReference type="SMART" id="SM00036">
    <property type="entry name" value="CNH"/>
    <property type="match status" value="1"/>
</dbReference>
<organism evidence="6 7">
    <name type="scientific">Steccherinum ochraceum</name>
    <dbReference type="NCBI Taxonomy" id="92696"/>
    <lineage>
        <taxon>Eukaryota</taxon>
        <taxon>Fungi</taxon>
        <taxon>Dikarya</taxon>
        <taxon>Basidiomycota</taxon>
        <taxon>Agaricomycotina</taxon>
        <taxon>Agaricomycetes</taxon>
        <taxon>Polyporales</taxon>
        <taxon>Steccherinaceae</taxon>
        <taxon>Steccherinum</taxon>
    </lineage>
</organism>
<feature type="compositionally biased region" description="Polar residues" evidence="3">
    <location>
        <begin position="1331"/>
        <end position="1352"/>
    </location>
</feature>
<dbReference type="InterPro" id="IPR000219">
    <property type="entry name" value="DH_dom"/>
</dbReference>
<dbReference type="PANTHER" id="PTHR46572">
    <property type="entry name" value="RHO1 GDP-GTP EXCHANGE PROTEIN 1-RELATED"/>
    <property type="match status" value="1"/>
</dbReference>
<accession>A0A4R0S0Z8</accession>
<keyword evidence="2" id="KW-0344">Guanine-nucleotide releasing factor</keyword>
<feature type="region of interest" description="Disordered" evidence="3">
    <location>
        <begin position="1"/>
        <end position="1281"/>
    </location>
</feature>
<feature type="compositionally biased region" description="Basic and acidic residues" evidence="3">
    <location>
        <begin position="813"/>
        <end position="822"/>
    </location>
</feature>
<feature type="compositionally biased region" description="Basic and acidic residues" evidence="3">
    <location>
        <begin position="1104"/>
        <end position="1130"/>
    </location>
</feature>
<dbReference type="GO" id="GO:0005085">
    <property type="term" value="F:guanyl-nucleotide exchange factor activity"/>
    <property type="evidence" value="ECO:0007669"/>
    <property type="project" value="UniProtKB-KW"/>
</dbReference>
<feature type="compositionally biased region" description="Polar residues" evidence="3">
    <location>
        <begin position="238"/>
        <end position="260"/>
    </location>
</feature>
<dbReference type="STRING" id="92696.A0A4R0S0Z8"/>
<dbReference type="InterPro" id="IPR052233">
    <property type="entry name" value="Rho-type_GEFs"/>
</dbReference>
<feature type="compositionally biased region" description="Low complexity" evidence="3">
    <location>
        <begin position="1036"/>
        <end position="1054"/>
    </location>
</feature>
<proteinExistence type="predicted"/>
<feature type="compositionally biased region" description="Low complexity" evidence="3">
    <location>
        <begin position="203"/>
        <end position="221"/>
    </location>
</feature>
<dbReference type="SUPFAM" id="SSF48065">
    <property type="entry name" value="DBL homology domain (DH-domain)"/>
    <property type="match status" value="2"/>
</dbReference>
<feature type="compositionally biased region" description="Basic and acidic residues" evidence="3">
    <location>
        <begin position="912"/>
        <end position="923"/>
    </location>
</feature>
<feature type="domain" description="DH" evidence="4">
    <location>
        <begin position="1606"/>
        <end position="1794"/>
    </location>
</feature>
<dbReference type="Gene3D" id="1.20.900.10">
    <property type="entry name" value="Dbl homology (DH) domain"/>
    <property type="match status" value="2"/>
</dbReference>
<feature type="compositionally biased region" description="Basic and acidic residues" evidence="3">
    <location>
        <begin position="528"/>
        <end position="545"/>
    </location>
</feature>
<feature type="domain" description="DH" evidence="4">
    <location>
        <begin position="1383"/>
        <end position="1571"/>
    </location>
</feature>
<feature type="compositionally biased region" description="Polar residues" evidence="3">
    <location>
        <begin position="2381"/>
        <end position="2393"/>
    </location>
</feature>
<evidence type="ECO:0000256" key="1">
    <source>
        <dbReference type="ARBA" id="ARBA00022553"/>
    </source>
</evidence>
<dbReference type="InterPro" id="IPR001180">
    <property type="entry name" value="CNH_dom"/>
</dbReference>
<feature type="compositionally biased region" description="Low complexity" evidence="3">
    <location>
        <begin position="181"/>
        <end position="194"/>
    </location>
</feature>
<sequence>MNVQPAPDPQRNEGVLAGNAYIGAQSSSSRADAGRPDEPQRGGFAGPPTNQQYYNDVAPRQEAKYDNRPDNSQYYPPSTDRNLPSAQSGQPGYNYTAPSPLPDQQPRDNYFAVRPDATNSGLPTALPEHDDHGQTHHARVSISQPSQPRYDYEASNPRQPSGAPQYREGNVSTADPRGQTRDVSVSRPSDSPRSNVVGDTRLPPTSAAAQQSYAPSAPQRQVDGPYVQREEERGPYNAPSQAQPGYNSTAGVPAQTNYASSDYRGQPNDPRARPPGVGDGRVPGVPDGYQANLPARDPYQNPGDARAGGRPLDSSGVDHPTSYIQPSFNQPSQQPPQPYSEDRGGRPPLPPTQQYNPPQREETRYAQPSQYVQGPQQPQWQPPSRPADGGLAQQEYAGARNPSGTTYQPYPADRDVRPGGPPVTQGPTNAPSQSYTQPQHGSTLPPQGDRDPRYAPSQQGGQQDIRREEVPDPRHDRVERRDDYNALQWDPQGGGRPAQEIRAAPPPQPSYQPQNHPTYTAPNVAPQDPREYYDNRDIPRERVDRQAPQGPPQAASDSAPRRNEPYPVQSNAPQPYPPNRDGVYYAQPPQNQTRGWDSSSGYGPGDQRGYGNEGQSYAGGGRPVEPSPAPTGYYEQPPGVNVPPQQDPRAYAPRQDYGAQQRQYPIDNATSINTPVLTVNSAPNTPASNSKPPPTAPMSRVVSLPAPQDYHSGQGPPTGHPPERDPHHQAAPYYGQDRLEVPVPGPQYRLPESRPPPSQPSALAPPTNFEPSRAPYDARYDQRSDIVRVEDASIRDTRRPDTSQRLNAAPQDGRSDAIDNAKQRSGIESGRTQVDVSRYESSQVAGNYEQKTSQADFRQPPSTMRHEAGGVAYPQEPAPQAGAAARPEPRRADYTPPSSSGVPAPAHYESGATRKPDPGDRNVKLASSLPALVDPSRGLAESTDPTVSVALSKPAAYPASHAPSSHSGSSQAPITAKSDVESPKPLKTTFDIEPWQTTPSPASPTDELMKLETREETATVGKEPSSDKRSSDPTRAAQFPASSSQPQPSQPASSRPAVKRKETQSLPADAKPPQNVPVATSLERSTSWKEQSQAAGGAPVVAVERSRSVRSEADALRKEVLTRGTNEDTNVRGIKQAKPSSSGGPQPLQLESVSPMLGKMPRLATNPNSPVETRSHHSFGIAQGSPEVDRGFTSTPDSAYFSDMSSPAPSPTTQATRRMVPSSAQSDTETIGSLHSLESQELRTPDSNVSLDPFASPPPSAHHYKARGMQQDHSRNTFTGSTEALPTASSILLKPSYPDDHLPPLREEANHAIDPDARKTEARTPVPSTPPKQSIQTTHSQQRPRIQTQRLADSTVAKPSAKPVVMNPGIWDIIPEPTEADEQRQKLVEAIMHREEKYLAELKLVEDAFITPLRTNPRVVSADRLMEFTTDVFGNILRLRQCSQSLRDAFVLAKNQAPISSSRIITEPLLAHVELLQDLFPAYAGYHAQSGAHLTEYCRNPDVERFFLAQSNEVQGRRVTDFLKLPLDLMDSHSTDLKKLRSETPRDHPDFEGLQRAVDALTEINALISLRSYQASPVGGQTNESKSWHNLVPDEMKSTVSDKERKRQSILFELIDGERVFVNDLKFIKTKLRDHLRARQDIIPDDDRREQFLDAVFPSIDQLIAYHRELLDKMHDIQYSQWPLIQSITEPILFMIRKAEEVYVAYISNYPIAKDFVDRELKTNHRFQRFIEEQTRIGQRLDITSFLNRPIPRLTRYEFFLNNIQKETPPERADQLIPQVSYAVQYLTERTNSGMMLSTSRVKAWSVGRALIPDTGKSWFWDLDSKDRLLIHEGRMVPESSPNEWHVFLFDHILLLTKPEEQSGGSNAGGFRYRLQRRAIPLELLKLGVFTDLPQQVQRKFFSRFLGDKKDKDTTGNTKESTESRSLYPCPIIPLGREGREGGVIKLFTESEEARSMWREKLLGAIEKRKAVLKENTVFDLDPLNTTSFKTTSAKSNTQLKVGRGQAEMGGVTCSVPFTTVDNERMLAVGTKHGVYLGFQESTEMKRVLKLSGVTECAVIEESGVFLVLADKILLAFPIESLVAMLSESTTGSANNGQRLSSSQQVSFFRVGRLKINKQERNVIVYMTNPSRGTSNLVILEPIATKKLAQTFRSSQPTEWYRRLKSCTLQYNASDFFIVKAKPVILCDKGFDMYNLDISGTFIIPFTSAVPNEKLTKRLLAGKPIGIFYATEDEYLLCYEDFGIFVDHRGLPTRSGDTVEWEGKAKRVALHPPYILLFDPQFIEVRELATGGPAQIMYLNDVGCIWDGRGGGAPTVSGPTSPASDTWTEITSSPPRIHVVAKGMAVSDRSPYLPQADEQAIYEVIPAQHGDTPGQPPPPSSMLSRSDTTSTMPRSEAESTDI</sequence>